<dbReference type="AlphaFoldDB" id="A0A6C0F8D5"/>
<proteinExistence type="predicted"/>
<reference evidence="1" key="1">
    <citation type="journal article" date="2020" name="Nature">
        <title>Giant virus diversity and host interactions through global metagenomics.</title>
        <authorList>
            <person name="Schulz F."/>
            <person name="Roux S."/>
            <person name="Paez-Espino D."/>
            <person name="Jungbluth S."/>
            <person name="Walsh D.A."/>
            <person name="Denef V.J."/>
            <person name="McMahon K.D."/>
            <person name="Konstantinidis K.T."/>
            <person name="Eloe-Fadrosh E.A."/>
            <person name="Kyrpides N.C."/>
            <person name="Woyke T."/>
        </authorList>
    </citation>
    <scope>NUCLEOTIDE SEQUENCE</scope>
    <source>
        <strain evidence="1">GVMAG-S-ERX556049-19</strain>
    </source>
</reference>
<organism evidence="1">
    <name type="scientific">viral metagenome</name>
    <dbReference type="NCBI Taxonomy" id="1070528"/>
    <lineage>
        <taxon>unclassified sequences</taxon>
        <taxon>metagenomes</taxon>
        <taxon>organismal metagenomes</taxon>
    </lineage>
</organism>
<evidence type="ECO:0000313" key="1">
    <source>
        <dbReference type="EMBL" id="QHT38097.1"/>
    </source>
</evidence>
<protein>
    <submittedName>
        <fullName evidence="1">Uncharacterized protein</fullName>
    </submittedName>
</protein>
<sequence>MDIYFCPFFNFFVENYKQNMQFFDLKHNAVK</sequence>
<name>A0A6C0F8D5_9ZZZZ</name>
<accession>A0A6C0F8D5</accession>
<dbReference type="EMBL" id="MN738825">
    <property type="protein sequence ID" value="QHT38097.1"/>
    <property type="molecule type" value="Genomic_DNA"/>
</dbReference>